<evidence type="ECO:0000313" key="4">
    <source>
        <dbReference type="Proteomes" id="UP000005240"/>
    </source>
</evidence>
<reference evidence="2" key="1">
    <citation type="submission" date="2009-11" db="EMBL/GenBank/DDBJ databases">
        <authorList>
            <consortium name="The Broad Institute Genome Sequencing Platform"/>
            <person name="Ward D."/>
            <person name="Feldgarden M."/>
            <person name="Earl A."/>
            <person name="Young S.K."/>
            <person name="Zeng Q."/>
            <person name="Koehrsen M."/>
            <person name="Alvarado L."/>
            <person name="Berlin A."/>
            <person name="Bochicchio J."/>
            <person name="Borenstein D."/>
            <person name="Chapman S.B."/>
            <person name="Chen Z."/>
            <person name="Engels R."/>
            <person name="Freedman E."/>
            <person name="Gellesch M."/>
            <person name="Goldberg J."/>
            <person name="Griggs A."/>
            <person name="Gujja S."/>
            <person name="Heilman E."/>
            <person name="Heiman D."/>
            <person name="Hepburn T."/>
            <person name="Howarth C."/>
            <person name="Jen D."/>
            <person name="Larson L."/>
            <person name="Lewis B."/>
            <person name="Mehta T."/>
            <person name="Park D."/>
            <person name="Pearson M."/>
            <person name="Roberts A."/>
            <person name="Saif S."/>
            <person name="Shea T."/>
            <person name="Shenoy N."/>
            <person name="Sisk P."/>
            <person name="Stolte C."/>
            <person name="Sykes S."/>
            <person name="Thomson T."/>
            <person name="Walk T."/>
            <person name="White J."/>
            <person name="Yandava C."/>
            <person name="Izard J."/>
            <person name="Baranova O.V."/>
            <person name="Blanton J.M."/>
            <person name="Tanner A.C."/>
            <person name="Dewhirst F.E."/>
            <person name="Haas B."/>
            <person name="Nusbaum C."/>
            <person name="Birren B."/>
        </authorList>
    </citation>
    <scope>NUCLEOTIDE SEQUENCE [LARGE SCALE GENOMIC DNA]</scope>
    <source>
        <strain evidence="2">1-1 BBBD Race 1</strain>
    </source>
</reference>
<feature type="compositionally biased region" description="Low complexity" evidence="1">
    <location>
        <begin position="25"/>
        <end position="41"/>
    </location>
</feature>
<accession>A0A180FXK5</accession>
<feature type="compositionally biased region" description="Gly residues" evidence="1">
    <location>
        <begin position="1"/>
        <end position="21"/>
    </location>
</feature>
<evidence type="ECO:0000256" key="1">
    <source>
        <dbReference type="SAM" id="MobiDB-lite"/>
    </source>
</evidence>
<gene>
    <name evidence="2" type="ORF">PTTG_30843</name>
</gene>
<reference evidence="3 4" key="3">
    <citation type="journal article" date="2017" name="G3 (Bethesda)">
        <title>Comparative analysis highlights variable genome content of wheat rusts and divergence of the mating loci.</title>
        <authorList>
            <person name="Cuomo C.A."/>
            <person name="Bakkeren G."/>
            <person name="Khalil H.B."/>
            <person name="Panwar V."/>
            <person name="Joly D."/>
            <person name="Linning R."/>
            <person name="Sakthikumar S."/>
            <person name="Song X."/>
            <person name="Adiconis X."/>
            <person name="Fan L."/>
            <person name="Goldberg J.M."/>
            <person name="Levin J.Z."/>
            <person name="Young S."/>
            <person name="Zeng Q."/>
            <person name="Anikster Y."/>
            <person name="Bruce M."/>
            <person name="Wang M."/>
            <person name="Yin C."/>
            <person name="McCallum B."/>
            <person name="Szabo L.J."/>
            <person name="Hulbert S."/>
            <person name="Chen X."/>
            <person name="Fellers J.P."/>
        </authorList>
    </citation>
    <scope>NUCLEOTIDE SEQUENCE</scope>
    <source>
        <strain evidence="4">Isolate 1-1 / race 1 (BBBD)</strain>
        <strain evidence="3">isolate 1-1 / race 1 (BBBD)</strain>
    </source>
</reference>
<organism evidence="2">
    <name type="scientific">Puccinia triticina (isolate 1-1 / race 1 (BBBD))</name>
    <name type="common">Brown leaf rust fungus</name>
    <dbReference type="NCBI Taxonomy" id="630390"/>
    <lineage>
        <taxon>Eukaryota</taxon>
        <taxon>Fungi</taxon>
        <taxon>Dikarya</taxon>
        <taxon>Basidiomycota</taxon>
        <taxon>Pucciniomycotina</taxon>
        <taxon>Pucciniomycetes</taxon>
        <taxon>Pucciniales</taxon>
        <taxon>Pucciniaceae</taxon>
        <taxon>Puccinia</taxon>
    </lineage>
</organism>
<dbReference type="STRING" id="630390.A0A180FXK5"/>
<dbReference type="EMBL" id="ADAS02007848">
    <property type="protein sequence ID" value="OAV85042.1"/>
    <property type="molecule type" value="Genomic_DNA"/>
</dbReference>
<dbReference type="AlphaFoldDB" id="A0A180FXK5"/>
<feature type="non-terminal residue" evidence="2">
    <location>
        <position position="1"/>
    </location>
</feature>
<dbReference type="Proteomes" id="UP000005240">
    <property type="component" value="Unassembled WGS sequence"/>
</dbReference>
<name>A0A180FXK5_PUCT1</name>
<keyword evidence="4" id="KW-1185">Reference proteome</keyword>
<sequence length="197" mass="21692">GPCTTRGGGSCGGGSRGGGSRGRARVASSSTQARVASSSTRRQNRTRAEIDAAEALKAQKQADRARITAKRLEAVRLKNLHKGVRAAIIAAETPPPTPCSLWTEEATLELLQWYNEVKTEFDELDRVRPGYMNWVTYYNQCNPAREAYPLIADRVKDSLARRYQVVMGVWKEVYDMLSHSGSGGLYVVLTQKSFPAL</sequence>
<proteinExistence type="predicted"/>
<reference evidence="3" key="4">
    <citation type="submission" date="2025-05" db="UniProtKB">
        <authorList>
            <consortium name="EnsemblFungi"/>
        </authorList>
    </citation>
    <scope>IDENTIFICATION</scope>
    <source>
        <strain evidence="3">isolate 1-1 / race 1 (BBBD)</strain>
    </source>
</reference>
<evidence type="ECO:0000313" key="2">
    <source>
        <dbReference type="EMBL" id="OAV85042.1"/>
    </source>
</evidence>
<feature type="non-terminal residue" evidence="2">
    <location>
        <position position="197"/>
    </location>
</feature>
<dbReference type="EnsemblFungi" id="PTTG_30843-t43_1">
    <property type="protein sequence ID" value="PTTG_30843-t43_1-p1"/>
    <property type="gene ID" value="PTTG_30843"/>
</dbReference>
<dbReference type="VEuPathDB" id="FungiDB:PTTG_30843"/>
<reference evidence="2" key="2">
    <citation type="submission" date="2016-05" db="EMBL/GenBank/DDBJ databases">
        <title>Comparative analysis highlights variable genome content of wheat rusts and divergence of the mating loci.</title>
        <authorList>
            <person name="Cuomo C.A."/>
            <person name="Bakkeren G."/>
            <person name="Szabo L."/>
            <person name="Khalil H."/>
            <person name="Joly D."/>
            <person name="Goldberg J."/>
            <person name="Young S."/>
            <person name="Zeng Q."/>
            <person name="Fellers J."/>
        </authorList>
    </citation>
    <scope>NUCLEOTIDE SEQUENCE [LARGE SCALE GENOMIC DNA]</scope>
    <source>
        <strain evidence="2">1-1 BBBD Race 1</strain>
    </source>
</reference>
<feature type="region of interest" description="Disordered" evidence="1">
    <location>
        <begin position="1"/>
        <end position="46"/>
    </location>
</feature>
<protein>
    <submittedName>
        <fullName evidence="2 3">Uncharacterized protein</fullName>
    </submittedName>
</protein>
<evidence type="ECO:0000313" key="3">
    <source>
        <dbReference type="EnsemblFungi" id="PTTG_30843-t43_1-p1"/>
    </source>
</evidence>